<evidence type="ECO:0000256" key="1">
    <source>
        <dbReference type="SAM" id="Phobius"/>
    </source>
</evidence>
<name>M1H5I9_PBCVI</name>
<dbReference type="EMBL" id="JX997169">
    <property type="protein sequence ID" value="AGE53988.1"/>
    <property type="molecule type" value="Genomic_DNA"/>
</dbReference>
<keyword evidence="1" id="KW-0472">Membrane</keyword>
<sequence>MNYPVLILIAILVISVATWWTYFRSRKEKYSGPQTVFTETPKLHNVLQMPSEETYDVLAYSLGGLSN</sequence>
<reference evidence="2 3" key="1">
    <citation type="submission" date="2012-10" db="EMBL/GenBank/DDBJ databases">
        <title>Towards defining the chloroviruses: a genomic journey through a genus of large DNA viruses.</title>
        <authorList>
            <person name="Jeanniard A."/>
            <person name="Dunigan D.D."/>
            <person name="Gurnon J.R."/>
            <person name="Agarkova I."/>
            <person name="Kang M."/>
            <person name="Vitek J."/>
            <person name="Duncan G."/>
            <person name="McClung O.W."/>
            <person name="Larsen M."/>
            <person name="Claverie J.-M."/>
            <person name="Van Etten J.L."/>
            <person name="Blanc G."/>
        </authorList>
    </citation>
    <scope>NUCLEOTIDE SEQUENCE [LARGE SCALE GENOMIC DNA]</scope>
</reference>
<accession>M1H5I9</accession>
<evidence type="ECO:0000313" key="2">
    <source>
        <dbReference type="EMBL" id="AGE53988.1"/>
    </source>
</evidence>
<organismHost>
    <name type="scientific">Chlorella</name>
    <dbReference type="NCBI Taxonomy" id="3071"/>
</organismHost>
<feature type="transmembrane region" description="Helical" evidence="1">
    <location>
        <begin position="6"/>
        <end position="23"/>
    </location>
</feature>
<dbReference type="Proteomes" id="UP000247091">
    <property type="component" value="Segment"/>
</dbReference>
<proteinExistence type="predicted"/>
<gene>
    <name evidence="2" type="primary">IL-3A_591L</name>
    <name evidence="2" type="ORF">PBCVIL3A_591L</name>
</gene>
<keyword evidence="1" id="KW-1133">Transmembrane helix</keyword>
<organism evidence="2 3">
    <name type="scientific">Paramecium bursaria Chlorella virus IL3A</name>
    <name type="common">PBCV-IL3A</name>
    <dbReference type="NCBI Taxonomy" id="46019"/>
    <lineage>
        <taxon>Viruses</taxon>
        <taxon>Varidnaviria</taxon>
        <taxon>Bamfordvirae</taxon>
        <taxon>Nucleocytoviricota</taxon>
        <taxon>Megaviricetes</taxon>
        <taxon>Algavirales</taxon>
        <taxon>Phycodnaviridae</taxon>
        <taxon>Chlorovirus</taxon>
        <taxon>Chlorovirus illinoense</taxon>
    </lineage>
</organism>
<keyword evidence="1" id="KW-0812">Transmembrane</keyword>
<protein>
    <submittedName>
        <fullName evidence="2">Uncharacterized protein</fullName>
    </submittedName>
</protein>
<evidence type="ECO:0000313" key="3">
    <source>
        <dbReference type="Proteomes" id="UP000247091"/>
    </source>
</evidence>